<dbReference type="FunFam" id="2.20.110.10:FF:000002">
    <property type="entry name" value="Phosphatidylinositol 4-phosphate 5-kinase 8"/>
    <property type="match status" value="1"/>
</dbReference>
<protein>
    <recommendedName>
        <fullName evidence="4">MORN repeat-containing protein</fullName>
    </recommendedName>
</protein>
<dbReference type="PANTHER" id="PTHR23084:SF263">
    <property type="entry name" value="MORN REPEAT-CONTAINING PROTEIN 1"/>
    <property type="match status" value="1"/>
</dbReference>
<dbReference type="GeneID" id="40315686"/>
<keyword evidence="1" id="KW-0677">Repeat</keyword>
<dbReference type="OrthoDB" id="270720at2759"/>
<evidence type="ECO:0000313" key="2">
    <source>
        <dbReference type="EMBL" id="RNF25820.1"/>
    </source>
</evidence>
<dbReference type="Proteomes" id="UP000284403">
    <property type="component" value="Unassembled WGS sequence"/>
</dbReference>
<name>A0A422Q784_9TRYP</name>
<dbReference type="SUPFAM" id="SSF82185">
    <property type="entry name" value="Histone H3 K4-specific methyltransferase SET7/9 N-terminal domain"/>
    <property type="match status" value="3"/>
</dbReference>
<evidence type="ECO:0000313" key="3">
    <source>
        <dbReference type="Proteomes" id="UP000284403"/>
    </source>
</evidence>
<keyword evidence="3" id="KW-1185">Reference proteome</keyword>
<evidence type="ECO:0008006" key="4">
    <source>
        <dbReference type="Google" id="ProtNLM"/>
    </source>
</evidence>
<dbReference type="RefSeq" id="XP_029231026.1">
    <property type="nucleotide sequence ID" value="XM_029369010.1"/>
</dbReference>
<dbReference type="Pfam" id="PF02493">
    <property type="entry name" value="MORN"/>
    <property type="match status" value="12"/>
</dbReference>
<proteinExistence type="predicted"/>
<evidence type="ECO:0000256" key="1">
    <source>
        <dbReference type="ARBA" id="ARBA00022737"/>
    </source>
</evidence>
<accession>A0A422Q784</accession>
<gene>
    <name evidence="2" type="ORF">Tco025E_02075</name>
</gene>
<organism evidence="2 3">
    <name type="scientific">Trypanosoma conorhini</name>
    <dbReference type="NCBI Taxonomy" id="83891"/>
    <lineage>
        <taxon>Eukaryota</taxon>
        <taxon>Discoba</taxon>
        <taxon>Euglenozoa</taxon>
        <taxon>Kinetoplastea</taxon>
        <taxon>Metakinetoplastina</taxon>
        <taxon>Trypanosomatida</taxon>
        <taxon>Trypanosomatidae</taxon>
        <taxon>Trypanosoma</taxon>
    </lineage>
</organism>
<reference evidence="2 3" key="1">
    <citation type="journal article" date="2018" name="BMC Genomics">
        <title>Genomic comparison of Trypanosoma conorhini and Trypanosoma rangeli to Trypanosoma cruzi strains of high and low virulence.</title>
        <authorList>
            <person name="Bradwell K.R."/>
            <person name="Koparde V.N."/>
            <person name="Matveyev A.V."/>
            <person name="Serrano M.G."/>
            <person name="Alves J.M."/>
            <person name="Parikh H."/>
            <person name="Huang B."/>
            <person name="Lee V."/>
            <person name="Espinosa-Alvarez O."/>
            <person name="Ortiz P.A."/>
            <person name="Costa-Martins A.G."/>
            <person name="Teixeira M.M."/>
            <person name="Buck G.A."/>
        </authorList>
    </citation>
    <scope>NUCLEOTIDE SEQUENCE [LARGE SCALE GENOMIC DNA]</scope>
    <source>
        <strain evidence="2 3">025E</strain>
    </source>
</reference>
<dbReference type="InterPro" id="IPR003409">
    <property type="entry name" value="MORN"/>
</dbReference>
<dbReference type="AlphaFoldDB" id="A0A422Q784"/>
<comment type="caution">
    <text evidence="2">The sequence shown here is derived from an EMBL/GenBank/DDBJ whole genome shotgun (WGS) entry which is preliminary data.</text>
</comment>
<dbReference type="PANTHER" id="PTHR23084">
    <property type="entry name" value="PHOSPHATIDYLINOSITOL-4-PHOSPHATE 5-KINASE RELATED"/>
    <property type="match status" value="1"/>
</dbReference>
<sequence>MSTAAHARSTTSSVLVGRSTMLNPLSFPPNGAEILLHSLEMQRRAVLAFDLRDAEDEERIQQKKGRQQLLRAQIERRHAMELLDNQASEITQKLLAQLAVIIRERHTTLRPEGYQTIVFDNGDTYEGNWKGGRMHGTGYLKRVMSNDLYEGEWFLGLRNGTGSCHSPDFGTFYSGKWQDGKWHGRGELIEPEGIYTGEFLDGLLQGFGEYVYNDGHVYKGEWVNGVYNGTGAYLLPNGGKYEGQWVNGCEHGRGTMTYFNGDTYTGEWRNGHKHGTGTYTSASLQYEGEWCFGAIQGHGQCKYADGSTYEGEWRKGTYHGKGQFISPTTRQSYAGEFRHGKRCGHGVYRSDEVVYTGDWLNDKKHGSGELKVCGGGTLCGTWREDLPHGEGVYTVGAERVYVLYESGYCVRSSPQGLYQRMNLRLLLSDDD</sequence>
<dbReference type="Gene3D" id="2.20.110.10">
    <property type="entry name" value="Histone H3 K4-specific methyltransferase SET7/9 N-terminal domain"/>
    <property type="match status" value="5"/>
</dbReference>
<dbReference type="EMBL" id="MKKU01000071">
    <property type="protein sequence ID" value="RNF25820.1"/>
    <property type="molecule type" value="Genomic_DNA"/>
</dbReference>
<dbReference type="SMART" id="SM00698">
    <property type="entry name" value="MORN"/>
    <property type="match status" value="12"/>
</dbReference>